<reference evidence="1 2" key="1">
    <citation type="journal article" date="2014" name="BMC Genomics">
        <title>Genome sequencing of four Aureobasidium pullulans varieties: biotechnological potential, stress tolerance, and description of new species.</title>
        <authorList>
            <person name="Gostin Ar C."/>
            <person name="Ohm R.A."/>
            <person name="Kogej T."/>
            <person name="Sonjak S."/>
            <person name="Turk M."/>
            <person name="Zajc J."/>
            <person name="Zalar P."/>
            <person name="Grube M."/>
            <person name="Sun H."/>
            <person name="Han J."/>
            <person name="Sharma A."/>
            <person name="Chiniquy J."/>
            <person name="Ngan C.Y."/>
            <person name="Lipzen A."/>
            <person name="Barry K."/>
            <person name="Grigoriev I.V."/>
            <person name="Gunde-Cimerman N."/>
        </authorList>
    </citation>
    <scope>NUCLEOTIDE SEQUENCE [LARGE SCALE GENOMIC DNA]</scope>
    <source>
        <strain evidence="1 2">CBS 147.97</strain>
    </source>
</reference>
<evidence type="ECO:0000313" key="1">
    <source>
        <dbReference type="EMBL" id="KEQ68815.1"/>
    </source>
</evidence>
<organism evidence="1 2">
    <name type="scientific">Aureobasidium namibiae CBS 147.97</name>
    <dbReference type="NCBI Taxonomy" id="1043004"/>
    <lineage>
        <taxon>Eukaryota</taxon>
        <taxon>Fungi</taxon>
        <taxon>Dikarya</taxon>
        <taxon>Ascomycota</taxon>
        <taxon>Pezizomycotina</taxon>
        <taxon>Dothideomycetes</taxon>
        <taxon>Dothideomycetidae</taxon>
        <taxon>Dothideales</taxon>
        <taxon>Saccotheciaceae</taxon>
        <taxon>Aureobasidium</taxon>
    </lineage>
</organism>
<name>A0A074W6R7_9PEZI</name>
<dbReference type="HOGENOM" id="CLU_1011883_0_0_1"/>
<dbReference type="Proteomes" id="UP000027730">
    <property type="component" value="Unassembled WGS sequence"/>
</dbReference>
<dbReference type="RefSeq" id="XP_013423068.1">
    <property type="nucleotide sequence ID" value="XM_013567614.1"/>
</dbReference>
<dbReference type="AlphaFoldDB" id="A0A074W6R7"/>
<protein>
    <submittedName>
        <fullName evidence="1">Uncharacterized protein</fullName>
    </submittedName>
</protein>
<proteinExistence type="predicted"/>
<dbReference type="EMBL" id="KL584725">
    <property type="protein sequence ID" value="KEQ68815.1"/>
    <property type="molecule type" value="Genomic_DNA"/>
</dbReference>
<gene>
    <name evidence="1" type="ORF">M436DRAFT_85974</name>
</gene>
<sequence>MKPDSVSAPEETPASNPLHCHQIYRKPPIYEISLPITPDQTTIQSLTPEHASQVDADAVEEHKVLGNEHLLELILSLLQNDHGSLNNVIRTCKFFRHVGEPLLSQAADLRHLVSHVSTANRQQDLASMIKKVKFANCEVAWPSAVRDCPQFAKVNSLRIYNTSMSVNASEQLKPFLDKSLRELLIYVESDQNSHDRRDTLLLSQLSTVCFNLSSLKLGVALNVSSAEMTFLFTSMSQLRTLWLGSELNPALGNDALTAILTMSRLNHLFLDQSLD</sequence>
<keyword evidence="2" id="KW-1185">Reference proteome</keyword>
<evidence type="ECO:0000313" key="2">
    <source>
        <dbReference type="Proteomes" id="UP000027730"/>
    </source>
</evidence>
<accession>A0A074W6R7</accession>
<dbReference type="GeneID" id="25417617"/>